<dbReference type="KEGG" id="ela:UCREL1_7364"/>
<dbReference type="HOGENOM" id="CLU_1277611_0_0_1"/>
<sequence>MANIQSEESKSCSHYDDGLLMCIVLLSDPAAKQPEEMKCSKCQLGTDSGIREAISAVNSSIDSLVTEELIEFLFSELLERAPEDALTKPVLKAVFEKLTFPLQGEIPGESFELPWVDIWGNWAMALSKFEHKQDLFNLLANIRIKSEHTSFFFAIQLLAISECYKVILNNSIASKDSHTKKENAVIYYDVKALERGVFDIYSEIDLLKFKRDLEDK</sequence>
<dbReference type="EMBL" id="KB706805">
    <property type="protein sequence ID" value="EMR65655.1"/>
    <property type="molecule type" value="Genomic_DNA"/>
</dbReference>
<organism evidence="1 2">
    <name type="scientific">Eutypa lata (strain UCR-EL1)</name>
    <name type="common">Grapevine dieback disease fungus</name>
    <name type="synonym">Eutypa armeniacae</name>
    <dbReference type="NCBI Taxonomy" id="1287681"/>
    <lineage>
        <taxon>Eukaryota</taxon>
        <taxon>Fungi</taxon>
        <taxon>Dikarya</taxon>
        <taxon>Ascomycota</taxon>
        <taxon>Pezizomycotina</taxon>
        <taxon>Sordariomycetes</taxon>
        <taxon>Xylariomycetidae</taxon>
        <taxon>Xylariales</taxon>
        <taxon>Diatrypaceae</taxon>
        <taxon>Eutypa</taxon>
    </lineage>
</organism>
<dbReference type="AlphaFoldDB" id="M7TG35"/>
<name>M7TG35_EUTLA</name>
<evidence type="ECO:0000313" key="2">
    <source>
        <dbReference type="Proteomes" id="UP000012174"/>
    </source>
</evidence>
<keyword evidence="2" id="KW-1185">Reference proteome</keyword>
<proteinExistence type="predicted"/>
<gene>
    <name evidence="1" type="ORF">UCREL1_7364</name>
</gene>
<reference evidence="2" key="1">
    <citation type="journal article" date="2013" name="Genome Announc.">
        <title>Draft genome sequence of the grapevine dieback fungus Eutypa lata UCR-EL1.</title>
        <authorList>
            <person name="Blanco-Ulate B."/>
            <person name="Rolshausen P.E."/>
            <person name="Cantu D."/>
        </authorList>
    </citation>
    <scope>NUCLEOTIDE SEQUENCE [LARGE SCALE GENOMIC DNA]</scope>
    <source>
        <strain evidence="2">UCR-EL1</strain>
    </source>
</reference>
<accession>M7TG35</accession>
<dbReference type="Proteomes" id="UP000012174">
    <property type="component" value="Unassembled WGS sequence"/>
</dbReference>
<evidence type="ECO:0000313" key="1">
    <source>
        <dbReference type="EMBL" id="EMR65655.1"/>
    </source>
</evidence>
<protein>
    <submittedName>
        <fullName evidence="1">Uncharacterized protein</fullName>
    </submittedName>
</protein>